<keyword evidence="1" id="KW-1133">Transmembrane helix</keyword>
<feature type="transmembrane region" description="Helical" evidence="1">
    <location>
        <begin position="221"/>
        <end position="246"/>
    </location>
</feature>
<proteinExistence type="predicted"/>
<feature type="transmembrane region" description="Helical" evidence="1">
    <location>
        <begin position="17"/>
        <end position="35"/>
    </location>
</feature>
<comment type="caution">
    <text evidence="2">The sequence shown here is derived from an EMBL/GenBank/DDBJ whole genome shotgun (WGS) entry which is preliminary data.</text>
</comment>
<dbReference type="EMBL" id="JAUCMV010000001">
    <property type="protein sequence ID" value="KAK0426997.1"/>
    <property type="molecule type" value="Genomic_DNA"/>
</dbReference>
<gene>
    <name evidence="2" type="ORF">QR680_010005</name>
</gene>
<keyword evidence="3" id="KW-1185">Reference proteome</keyword>
<evidence type="ECO:0000313" key="3">
    <source>
        <dbReference type="Proteomes" id="UP001175271"/>
    </source>
</evidence>
<keyword evidence="1" id="KW-0812">Transmembrane</keyword>
<feature type="transmembrane region" description="Helical" evidence="1">
    <location>
        <begin position="258"/>
        <end position="281"/>
    </location>
</feature>
<protein>
    <submittedName>
        <fullName evidence="2">Uncharacterized protein</fullName>
    </submittedName>
</protein>
<feature type="transmembrane region" description="Helical" evidence="1">
    <location>
        <begin position="170"/>
        <end position="193"/>
    </location>
</feature>
<name>A0AA39IME8_9BILA</name>
<organism evidence="2 3">
    <name type="scientific">Steinernema hermaphroditum</name>
    <dbReference type="NCBI Taxonomy" id="289476"/>
    <lineage>
        <taxon>Eukaryota</taxon>
        <taxon>Metazoa</taxon>
        <taxon>Ecdysozoa</taxon>
        <taxon>Nematoda</taxon>
        <taxon>Chromadorea</taxon>
        <taxon>Rhabditida</taxon>
        <taxon>Tylenchina</taxon>
        <taxon>Panagrolaimomorpha</taxon>
        <taxon>Strongyloidoidea</taxon>
        <taxon>Steinernematidae</taxon>
        <taxon>Steinernema</taxon>
    </lineage>
</organism>
<dbReference type="AlphaFoldDB" id="A0AA39IME8"/>
<sequence length="300" mass="33598">MENTVTLTSLGTRICCHVVAILDLLLEPYFLYLVIRCSSPSMSIYRWFLIGISLCNMSFTLIFGILWSIEGTLRGLELCLPSTYFPNEFVAVFLASANVFLFGQLQLLLAMLFYATASVVWPYYIQKMRQWKTLFFFLIFTVAPSILFLPNEMLLLKNHICLDLTPRLSLFTVLFTISAFLTAYTFAAVFMLCKIGHFLRGPTSATSSHTMKLVKTVRRNFVSLMFVIIALDVVPLSIVVATFAVFSSVQSNSAAVSILYTVVSTSVSGSSFVSTAVTIYVTKPFSRKTVQIIRTVQSMP</sequence>
<accession>A0AA39IME8</accession>
<feature type="transmembrane region" description="Helical" evidence="1">
    <location>
        <begin position="133"/>
        <end position="150"/>
    </location>
</feature>
<feature type="transmembrane region" description="Helical" evidence="1">
    <location>
        <begin position="47"/>
        <end position="69"/>
    </location>
</feature>
<evidence type="ECO:0000313" key="2">
    <source>
        <dbReference type="EMBL" id="KAK0426997.1"/>
    </source>
</evidence>
<dbReference type="Proteomes" id="UP001175271">
    <property type="component" value="Unassembled WGS sequence"/>
</dbReference>
<evidence type="ECO:0000256" key="1">
    <source>
        <dbReference type="SAM" id="Phobius"/>
    </source>
</evidence>
<feature type="transmembrane region" description="Helical" evidence="1">
    <location>
        <begin position="89"/>
        <end position="121"/>
    </location>
</feature>
<reference evidence="2" key="1">
    <citation type="submission" date="2023-06" db="EMBL/GenBank/DDBJ databases">
        <title>Genomic analysis of the entomopathogenic nematode Steinernema hermaphroditum.</title>
        <authorList>
            <person name="Schwarz E.M."/>
            <person name="Heppert J.K."/>
            <person name="Baniya A."/>
            <person name="Schwartz H.T."/>
            <person name="Tan C.-H."/>
            <person name="Antoshechkin I."/>
            <person name="Sternberg P.W."/>
            <person name="Goodrich-Blair H."/>
            <person name="Dillman A.R."/>
        </authorList>
    </citation>
    <scope>NUCLEOTIDE SEQUENCE</scope>
    <source>
        <strain evidence="2">PS9179</strain>
        <tissue evidence="2">Whole animal</tissue>
    </source>
</reference>
<keyword evidence="1" id="KW-0472">Membrane</keyword>